<evidence type="ECO:0000313" key="6">
    <source>
        <dbReference type="EMBL" id="CBK23353.2"/>
    </source>
</evidence>
<reference evidence="6" key="1">
    <citation type="submission" date="2010-02" db="EMBL/GenBank/DDBJ databases">
        <title>Sequencing and annotation of the Blastocystis hominis genome.</title>
        <authorList>
            <person name="Wincker P."/>
        </authorList>
    </citation>
    <scope>NUCLEOTIDE SEQUENCE</scope>
    <source>
        <strain evidence="6">Singapore isolate B</strain>
    </source>
</reference>
<protein>
    <recommendedName>
        <fullName evidence="5">Rho-GAP domain-containing protein</fullName>
    </recommendedName>
</protein>
<dbReference type="PANTHER" id="PTHR11200">
    <property type="entry name" value="INOSITOL 5-PHOSPHATASE"/>
    <property type="match status" value="1"/>
</dbReference>
<name>D8M5L4_BLAHO</name>
<dbReference type="GO" id="GO:0031901">
    <property type="term" value="C:early endosome membrane"/>
    <property type="evidence" value="ECO:0007669"/>
    <property type="project" value="UniProtKB-SubCell"/>
</dbReference>
<dbReference type="Pfam" id="PF22669">
    <property type="entry name" value="Exo_endo_phos2"/>
    <property type="match status" value="2"/>
</dbReference>
<dbReference type="AlphaFoldDB" id="D8M5L4"/>
<dbReference type="InterPro" id="IPR046985">
    <property type="entry name" value="IP5"/>
</dbReference>
<dbReference type="InterPro" id="IPR013783">
    <property type="entry name" value="Ig-like_fold"/>
</dbReference>
<dbReference type="RefSeq" id="XP_012897401.1">
    <property type="nucleotide sequence ID" value="XM_013041947.1"/>
</dbReference>
<evidence type="ECO:0000256" key="1">
    <source>
        <dbReference type="ARBA" id="ARBA00004146"/>
    </source>
</evidence>
<dbReference type="GO" id="GO:0007165">
    <property type="term" value="P:signal transduction"/>
    <property type="evidence" value="ECO:0007669"/>
    <property type="project" value="InterPro"/>
</dbReference>
<dbReference type="PROSITE" id="PS50238">
    <property type="entry name" value="RHOGAP"/>
    <property type="match status" value="1"/>
</dbReference>
<dbReference type="GO" id="GO:0046856">
    <property type="term" value="P:phosphatidylinositol dephosphorylation"/>
    <property type="evidence" value="ECO:0007669"/>
    <property type="project" value="InterPro"/>
</dbReference>
<dbReference type="OrthoDB" id="7862313at2759"/>
<keyword evidence="4" id="KW-0968">Cytoplasmic vesicle</keyword>
<organism evidence="6">
    <name type="scientific">Blastocystis hominis</name>
    <dbReference type="NCBI Taxonomy" id="12968"/>
    <lineage>
        <taxon>Eukaryota</taxon>
        <taxon>Sar</taxon>
        <taxon>Stramenopiles</taxon>
        <taxon>Bigyra</taxon>
        <taxon>Opalozoa</taxon>
        <taxon>Opalinata</taxon>
        <taxon>Blastocystidae</taxon>
        <taxon>Blastocystis</taxon>
    </lineage>
</organism>
<dbReference type="InterPro" id="IPR048869">
    <property type="entry name" value="OCRL-1_2_ASH"/>
</dbReference>
<dbReference type="InterPro" id="IPR008936">
    <property type="entry name" value="Rho_GTPase_activation_prot"/>
</dbReference>
<evidence type="ECO:0000259" key="5">
    <source>
        <dbReference type="PROSITE" id="PS50238"/>
    </source>
</evidence>
<dbReference type="Gene3D" id="2.60.40.10">
    <property type="entry name" value="Immunoglobulins"/>
    <property type="match status" value="1"/>
</dbReference>
<dbReference type="PANTHER" id="PTHR11200:SF300">
    <property type="entry name" value="TYPE II INOSITOL 1,4,5-TRISPHOSPHATE 5-PHOSPHATASE"/>
    <property type="match status" value="1"/>
</dbReference>
<dbReference type="Proteomes" id="UP000008312">
    <property type="component" value="Unassembled WGS sequence"/>
</dbReference>
<feature type="domain" description="Rho-GAP" evidence="5">
    <location>
        <begin position="539"/>
        <end position="733"/>
    </location>
</feature>
<dbReference type="SMART" id="SM00128">
    <property type="entry name" value="IPPc"/>
    <property type="match status" value="1"/>
</dbReference>
<dbReference type="InterPro" id="IPR000198">
    <property type="entry name" value="RhoGAP_dom"/>
</dbReference>
<dbReference type="OMA" id="MRVGAMS"/>
<dbReference type="GeneID" id="24920348"/>
<evidence type="ECO:0000256" key="4">
    <source>
        <dbReference type="ARBA" id="ARBA00023329"/>
    </source>
</evidence>
<dbReference type="Pfam" id="PF00620">
    <property type="entry name" value="RhoGAP"/>
    <property type="match status" value="1"/>
</dbReference>
<dbReference type="SMART" id="SM00324">
    <property type="entry name" value="RhoGAP"/>
    <property type="match status" value="1"/>
</dbReference>
<dbReference type="InterPro" id="IPR036691">
    <property type="entry name" value="Endo/exonu/phosph_ase_sf"/>
</dbReference>
<dbReference type="EMBL" id="FN668661">
    <property type="protein sequence ID" value="CBK23353.2"/>
    <property type="molecule type" value="Genomic_DNA"/>
</dbReference>
<proteinExistence type="predicted"/>
<dbReference type="GO" id="GO:0030670">
    <property type="term" value="C:phagocytic vesicle membrane"/>
    <property type="evidence" value="ECO:0007669"/>
    <property type="project" value="UniProtKB-SubCell"/>
</dbReference>
<accession>D8M5L4</accession>
<comment type="subcellular location">
    <subcellularLocation>
        <location evidence="2">Cytoplasmic vesicle</location>
        <location evidence="2">Phagosome membrane</location>
    </subcellularLocation>
    <subcellularLocation>
        <location evidence="1">Early endosome membrane</location>
    </subcellularLocation>
</comment>
<dbReference type="Gene3D" id="3.60.10.10">
    <property type="entry name" value="Endonuclease/exonuclease/phosphatase"/>
    <property type="match status" value="2"/>
</dbReference>
<gene>
    <name evidence="6" type="ORF">GSBLH_T00003240001</name>
</gene>
<sequence>MLIFKSKSFFLFWNWTINPSYSIQPPPEKALELPKEWLTTDLEEQKSSKWGEKIVKQIYKLHIDEEMRNCEPEYTTLRDLKFWLGTWNVNGKKIDENINIWLTGSVTGKPTADIYVVGLEEMVDLTATTVVLEAQSQKRAGVWLEMVSNALNRGAKNDETSYVLIEHQILVGVFLSRDGRDDDDGCDGSIGHDGKQGRRCDPHEAYGQHGLLRLLASGGPSRERGGSKRGFPQVRARRWVNGRICDNIRFKTEDETFGILDHQLIFWIGDLNYRITSDVPTLRVFDYARDDLDYLLKKDQLKVSQRAGLAFEEFTEPEVKFPPTYKYKKYTTQYDKKEGKKCRAPAWCDRILYKTGDGASMDDIEVLTYDHIMKLSGSDHKPIFCEMNVRVKEYDPAKRKKIQLRIERELKKSENSAAKVHVELSGDEIDFGKLKYRTPERRTLTISNEGEGNAYFHFLPKAEDSHICKRLFNVSKAYGVVKPNEKLDIEMEALIDPEAAHELNGGHDVLHDVLVLRVEHDRDYYITMFGDYVMSCFGQSLENLIRMKAPARESSEISSNSPVAMAIPKELWRMVDYMMQYGCDSAGLWTDKGIEGEDALIRDMLDEGRPFEGIDVHSMADCLLDWFRALQSPLIPEKCTSRIEKGEKINSAFVDAFMNMMSPVRKNVFVYMIMFLRELLKHAESNDLTAEFLGMIFSQVFIVNASKKQQLSKEYRVAQEMVTELLIYLLKSTAQQLAGEVVAEDSGSEASDED</sequence>
<keyword evidence="7" id="KW-1185">Reference proteome</keyword>
<dbReference type="SUPFAM" id="SSF48350">
    <property type="entry name" value="GTPase activation domain, GAP"/>
    <property type="match status" value="1"/>
</dbReference>
<dbReference type="Gene3D" id="1.10.555.10">
    <property type="entry name" value="Rho GTPase activation protein"/>
    <property type="match status" value="1"/>
</dbReference>
<dbReference type="Pfam" id="PF21310">
    <property type="entry name" value="OCRL-like_ASH"/>
    <property type="match status" value="1"/>
</dbReference>
<evidence type="ECO:0000256" key="2">
    <source>
        <dbReference type="ARBA" id="ARBA00004580"/>
    </source>
</evidence>
<dbReference type="SUPFAM" id="SSF56219">
    <property type="entry name" value="DNase I-like"/>
    <property type="match status" value="1"/>
</dbReference>
<dbReference type="GO" id="GO:0004439">
    <property type="term" value="F:phosphatidylinositol-4,5-bisphosphate 5-phosphatase activity"/>
    <property type="evidence" value="ECO:0007669"/>
    <property type="project" value="TreeGrafter"/>
</dbReference>
<evidence type="ECO:0000256" key="3">
    <source>
        <dbReference type="ARBA" id="ARBA00022753"/>
    </source>
</evidence>
<dbReference type="InParanoid" id="D8M5L4"/>
<dbReference type="InterPro" id="IPR000300">
    <property type="entry name" value="IPPc"/>
</dbReference>
<keyword evidence="3" id="KW-0967">Endosome</keyword>
<evidence type="ECO:0000313" key="7">
    <source>
        <dbReference type="Proteomes" id="UP000008312"/>
    </source>
</evidence>